<dbReference type="InterPro" id="IPR013096">
    <property type="entry name" value="Cupin_2"/>
</dbReference>
<comment type="caution">
    <text evidence="2">The sequence shown here is derived from an EMBL/GenBank/DDBJ whole genome shotgun (WGS) entry which is preliminary data.</text>
</comment>
<proteinExistence type="predicted"/>
<protein>
    <submittedName>
        <fullName evidence="2">Cupin domain-containing protein</fullName>
    </submittedName>
</protein>
<reference evidence="2 3" key="1">
    <citation type="submission" date="2020-09" db="EMBL/GenBank/DDBJ databases">
        <title>Pseudoxanthomonas sp. CAU 1598 isolated from sand of Yaerae Beach.</title>
        <authorList>
            <person name="Kim W."/>
        </authorList>
    </citation>
    <scope>NUCLEOTIDE SEQUENCE [LARGE SCALE GENOMIC DNA]</scope>
    <source>
        <strain evidence="2 3">CAU 1598</strain>
    </source>
</reference>
<evidence type="ECO:0000313" key="2">
    <source>
        <dbReference type="EMBL" id="MBD8526322.1"/>
    </source>
</evidence>
<evidence type="ECO:0000259" key="1">
    <source>
        <dbReference type="Pfam" id="PF07883"/>
    </source>
</evidence>
<keyword evidence="3" id="KW-1185">Reference proteome</keyword>
<organism evidence="2 3">
    <name type="scientific">Pseudomarimonas arenosa</name>
    <dbReference type="NCBI Taxonomy" id="2774145"/>
    <lineage>
        <taxon>Bacteria</taxon>
        <taxon>Pseudomonadati</taxon>
        <taxon>Pseudomonadota</taxon>
        <taxon>Gammaproteobacteria</taxon>
        <taxon>Lysobacterales</taxon>
        <taxon>Lysobacteraceae</taxon>
        <taxon>Pseudomarimonas</taxon>
    </lineage>
</organism>
<dbReference type="RefSeq" id="WP_192029743.1">
    <property type="nucleotide sequence ID" value="NZ_JACYTR010000020.1"/>
</dbReference>
<gene>
    <name evidence="2" type="ORF">IFO71_11300</name>
</gene>
<dbReference type="AlphaFoldDB" id="A0AAW3ZMM1"/>
<accession>A0AAW3ZMM1</accession>
<dbReference type="Proteomes" id="UP000613768">
    <property type="component" value="Unassembled WGS sequence"/>
</dbReference>
<dbReference type="EMBL" id="JACYTR010000020">
    <property type="protein sequence ID" value="MBD8526322.1"/>
    <property type="molecule type" value="Genomic_DNA"/>
</dbReference>
<dbReference type="InterPro" id="IPR011051">
    <property type="entry name" value="RmlC_Cupin_sf"/>
</dbReference>
<dbReference type="InterPro" id="IPR052044">
    <property type="entry name" value="PKS_Associated_Protein"/>
</dbReference>
<dbReference type="PANTHER" id="PTHR36114:SF1">
    <property type="entry name" value="16.7 KDA PROTEIN IN WHIE LOCUS"/>
    <property type="match status" value="1"/>
</dbReference>
<dbReference type="PANTHER" id="PTHR36114">
    <property type="entry name" value="16.7 KDA PROTEIN IN WHIE LOCUS"/>
    <property type="match status" value="1"/>
</dbReference>
<dbReference type="InterPro" id="IPR014710">
    <property type="entry name" value="RmlC-like_jellyroll"/>
</dbReference>
<evidence type="ECO:0000313" key="3">
    <source>
        <dbReference type="Proteomes" id="UP000613768"/>
    </source>
</evidence>
<dbReference type="Gene3D" id="2.60.120.10">
    <property type="entry name" value="Jelly Rolls"/>
    <property type="match status" value="1"/>
</dbReference>
<name>A0AAW3ZMM1_9GAMM</name>
<sequence>MSDARCHQAISCDNSPHYRWGEACDGWRLLNRPDISIIEERVPPGLGEQRHRHAAARQFFYLLEGEASIAFDNHTVKLLAGQALEVPPGQWHRFHNHSETQDVRFLVISAPWTMGDRENEIE</sequence>
<dbReference type="Pfam" id="PF07883">
    <property type="entry name" value="Cupin_2"/>
    <property type="match status" value="1"/>
</dbReference>
<feature type="domain" description="Cupin type-2" evidence="1">
    <location>
        <begin position="40"/>
        <end position="108"/>
    </location>
</feature>
<dbReference type="SUPFAM" id="SSF51182">
    <property type="entry name" value="RmlC-like cupins"/>
    <property type="match status" value="1"/>
</dbReference>